<evidence type="ECO:0000313" key="3">
    <source>
        <dbReference type="Proteomes" id="UP000015106"/>
    </source>
</evidence>
<feature type="region of interest" description="Disordered" evidence="1">
    <location>
        <begin position="132"/>
        <end position="152"/>
    </location>
</feature>
<keyword evidence="3" id="KW-1185">Reference proteome</keyword>
<reference evidence="3" key="1">
    <citation type="journal article" date="2013" name="Nature">
        <title>Draft genome of the wheat A-genome progenitor Triticum urartu.</title>
        <authorList>
            <person name="Ling H.Q."/>
            <person name="Zhao S."/>
            <person name="Liu D."/>
            <person name="Wang J."/>
            <person name="Sun H."/>
            <person name="Zhang C."/>
            <person name="Fan H."/>
            <person name="Li D."/>
            <person name="Dong L."/>
            <person name="Tao Y."/>
            <person name="Gao C."/>
            <person name="Wu H."/>
            <person name="Li Y."/>
            <person name="Cui Y."/>
            <person name="Guo X."/>
            <person name="Zheng S."/>
            <person name="Wang B."/>
            <person name="Yu K."/>
            <person name="Liang Q."/>
            <person name="Yang W."/>
            <person name="Lou X."/>
            <person name="Chen J."/>
            <person name="Feng M."/>
            <person name="Jian J."/>
            <person name="Zhang X."/>
            <person name="Luo G."/>
            <person name="Jiang Y."/>
            <person name="Liu J."/>
            <person name="Wang Z."/>
            <person name="Sha Y."/>
            <person name="Zhang B."/>
            <person name="Wu H."/>
            <person name="Tang D."/>
            <person name="Shen Q."/>
            <person name="Xue P."/>
            <person name="Zou S."/>
            <person name="Wang X."/>
            <person name="Liu X."/>
            <person name="Wang F."/>
            <person name="Yang Y."/>
            <person name="An X."/>
            <person name="Dong Z."/>
            <person name="Zhang K."/>
            <person name="Zhang X."/>
            <person name="Luo M.C."/>
            <person name="Dvorak J."/>
            <person name="Tong Y."/>
            <person name="Wang J."/>
            <person name="Yang H."/>
            <person name="Li Z."/>
            <person name="Wang D."/>
            <person name="Zhang A."/>
            <person name="Wang J."/>
        </authorList>
    </citation>
    <scope>NUCLEOTIDE SEQUENCE</scope>
    <source>
        <strain evidence="3">cv. G1812</strain>
    </source>
</reference>
<reference evidence="2" key="3">
    <citation type="submission" date="2022-06" db="UniProtKB">
        <authorList>
            <consortium name="EnsemblPlants"/>
        </authorList>
    </citation>
    <scope>IDENTIFICATION</scope>
</reference>
<dbReference type="Gramene" id="TuG1812G0300002934.01.T01">
    <property type="protein sequence ID" value="TuG1812G0300002934.01.T01.cds350172"/>
    <property type="gene ID" value="TuG1812G0300002934.01"/>
</dbReference>
<name>A0A8R7PTS1_TRIUA</name>
<dbReference type="EnsemblPlants" id="TuG1812G0300002934.01.T01">
    <property type="protein sequence ID" value="TuG1812G0300002934.01.T01.cds350172"/>
    <property type="gene ID" value="TuG1812G0300002934.01"/>
</dbReference>
<dbReference type="Proteomes" id="UP000015106">
    <property type="component" value="Chromosome 3"/>
</dbReference>
<evidence type="ECO:0000256" key="1">
    <source>
        <dbReference type="SAM" id="MobiDB-lite"/>
    </source>
</evidence>
<reference evidence="2" key="2">
    <citation type="submission" date="2018-03" db="EMBL/GenBank/DDBJ databases">
        <title>The Triticum urartu genome reveals the dynamic nature of wheat genome evolution.</title>
        <authorList>
            <person name="Ling H."/>
            <person name="Ma B."/>
            <person name="Shi X."/>
            <person name="Liu H."/>
            <person name="Dong L."/>
            <person name="Sun H."/>
            <person name="Cao Y."/>
            <person name="Gao Q."/>
            <person name="Zheng S."/>
            <person name="Li Y."/>
            <person name="Yu Y."/>
            <person name="Du H."/>
            <person name="Qi M."/>
            <person name="Li Y."/>
            <person name="Yu H."/>
            <person name="Cui Y."/>
            <person name="Wang N."/>
            <person name="Chen C."/>
            <person name="Wu H."/>
            <person name="Zhao Y."/>
            <person name="Zhang J."/>
            <person name="Li Y."/>
            <person name="Zhou W."/>
            <person name="Zhang B."/>
            <person name="Hu W."/>
            <person name="Eijk M."/>
            <person name="Tang J."/>
            <person name="Witsenboer H."/>
            <person name="Zhao S."/>
            <person name="Li Z."/>
            <person name="Zhang A."/>
            <person name="Wang D."/>
            <person name="Liang C."/>
        </authorList>
    </citation>
    <scope>NUCLEOTIDE SEQUENCE [LARGE SCALE GENOMIC DNA]</scope>
    <source>
        <strain evidence="2">cv. G1812</strain>
    </source>
</reference>
<proteinExistence type="predicted"/>
<sequence>MWLHWHRIDEIDSIIQTPCSTIQINHAAVVLKPRLSFVLILHRIKACSSLFYQPSHGASTEHRDKCDTIRLHACALHTLEQLKTLLPHAIHREAAQRAGPGVDVPFGHALEHLHRHRDNSTLGIHIQQSSAQCDRNPHPSAAHIGVHPHATF</sequence>
<protein>
    <submittedName>
        <fullName evidence="2">Uncharacterized protein</fullName>
    </submittedName>
</protein>
<dbReference type="AlphaFoldDB" id="A0A8R7PTS1"/>
<organism evidence="2 3">
    <name type="scientific">Triticum urartu</name>
    <name type="common">Red wild einkorn</name>
    <name type="synonym">Crithodium urartu</name>
    <dbReference type="NCBI Taxonomy" id="4572"/>
    <lineage>
        <taxon>Eukaryota</taxon>
        <taxon>Viridiplantae</taxon>
        <taxon>Streptophyta</taxon>
        <taxon>Embryophyta</taxon>
        <taxon>Tracheophyta</taxon>
        <taxon>Spermatophyta</taxon>
        <taxon>Magnoliopsida</taxon>
        <taxon>Liliopsida</taxon>
        <taxon>Poales</taxon>
        <taxon>Poaceae</taxon>
        <taxon>BOP clade</taxon>
        <taxon>Pooideae</taxon>
        <taxon>Triticodae</taxon>
        <taxon>Triticeae</taxon>
        <taxon>Triticinae</taxon>
        <taxon>Triticum</taxon>
    </lineage>
</organism>
<accession>A0A8R7PTS1</accession>
<evidence type="ECO:0000313" key="2">
    <source>
        <dbReference type="EnsemblPlants" id="TuG1812G0300002934.01.T01.cds350172"/>
    </source>
</evidence>